<dbReference type="EMBL" id="QBKR01000012">
    <property type="protein sequence ID" value="PTX59340.1"/>
    <property type="molecule type" value="Genomic_DNA"/>
</dbReference>
<name>A0A2T6BTC6_9BACL</name>
<dbReference type="GO" id="GO:0004181">
    <property type="term" value="F:metallocarboxypeptidase activity"/>
    <property type="evidence" value="ECO:0007669"/>
    <property type="project" value="InterPro"/>
</dbReference>
<gene>
    <name evidence="5" type="ORF">C8P63_11235</name>
</gene>
<protein>
    <submittedName>
        <fullName evidence="5">Peptidyl-dipeptidase A</fullName>
    </submittedName>
</protein>
<evidence type="ECO:0000313" key="5">
    <source>
        <dbReference type="EMBL" id="PTX59340.1"/>
    </source>
</evidence>
<keyword evidence="6" id="KW-1185">Reference proteome</keyword>
<dbReference type="GO" id="GO:0008241">
    <property type="term" value="F:peptidyl-dipeptidase activity"/>
    <property type="evidence" value="ECO:0007669"/>
    <property type="project" value="InterPro"/>
</dbReference>
<feature type="coiled-coil region" evidence="4">
    <location>
        <begin position="35"/>
        <end position="62"/>
    </location>
</feature>
<dbReference type="RefSeq" id="WP_108023620.1">
    <property type="nucleotide sequence ID" value="NZ_QBKR01000012.1"/>
</dbReference>
<dbReference type="OrthoDB" id="9762795at2"/>
<keyword evidence="3" id="KW-0325">Glycoprotein</keyword>
<dbReference type="GO" id="GO:0016020">
    <property type="term" value="C:membrane"/>
    <property type="evidence" value="ECO:0007669"/>
    <property type="project" value="InterPro"/>
</dbReference>
<dbReference type="PANTHER" id="PTHR34217:SF1">
    <property type="entry name" value="CARBOXYPEPTIDASE 1"/>
    <property type="match status" value="1"/>
</dbReference>
<evidence type="ECO:0000256" key="3">
    <source>
        <dbReference type="ARBA" id="ARBA00023180"/>
    </source>
</evidence>
<evidence type="ECO:0000256" key="4">
    <source>
        <dbReference type="SAM" id="Coils"/>
    </source>
</evidence>
<dbReference type="Proteomes" id="UP000244240">
    <property type="component" value="Unassembled WGS sequence"/>
</dbReference>
<evidence type="ECO:0000256" key="2">
    <source>
        <dbReference type="ARBA" id="ARBA00023157"/>
    </source>
</evidence>
<dbReference type="InterPro" id="IPR001333">
    <property type="entry name" value="Peptidase_M32_Taq"/>
</dbReference>
<evidence type="ECO:0000313" key="6">
    <source>
        <dbReference type="Proteomes" id="UP000244240"/>
    </source>
</evidence>
<dbReference type="AlphaFoldDB" id="A0A2T6BTC6"/>
<evidence type="ECO:0000256" key="1">
    <source>
        <dbReference type="ARBA" id="ARBA00022729"/>
    </source>
</evidence>
<organism evidence="5 6">
    <name type="scientific">Melghirimyces profundicolus</name>
    <dbReference type="NCBI Taxonomy" id="1242148"/>
    <lineage>
        <taxon>Bacteria</taxon>
        <taxon>Bacillati</taxon>
        <taxon>Bacillota</taxon>
        <taxon>Bacilli</taxon>
        <taxon>Bacillales</taxon>
        <taxon>Thermoactinomycetaceae</taxon>
        <taxon>Melghirimyces</taxon>
    </lineage>
</organism>
<sequence length="548" mass="64088">MENGARSFLQETLPAIREMEQKLAETHWKASTTGNREFEAEYARLLKEKREFLADAERLKRLEEIRKEPPEDPLLARQLDLLYREFAACRMEPDEIEKLVEMETEIESTFVHFRADYGGKKVSDNELKNLLRTEWDPYKRKAAWKAGKQVGEVVAGNIRELAKLRNRIARKSGYPNFYDMLLQFNEIDQGELFRVLERLKEETDLPFSQVKAELDKAVARPYDFLRPEGVRPWHYTDPFFQHADPIFGVDTDEWLREWKLEELANRTFREMGLETEEVLRRSDLYEREGKSRHAFCLDIDREGDTRILCNLRPDASGLETLLHELGHAVYDQYHDPDLPWLLRQPAHIAATEAIAMLTGRMTKVPAWWERVVGVSSDELDKMRGELEKQAVLDRLVFIRWSLVMVYFERDLYADPDRDLDTLWWDYVEQFQFVPRPEGRKAPDWAAEIHLGTAPVHYQNDLLGELIASQILEAMKKTFPGAEHPLVNNPEAGEYLKKRIFQPGARESWQSILEKATGEKLNPGPFLRHCVLEVKEEKRPGKPSRPAKK</sequence>
<keyword evidence="4" id="KW-0175">Coiled coil</keyword>
<dbReference type="GO" id="GO:0006508">
    <property type="term" value="P:proteolysis"/>
    <property type="evidence" value="ECO:0007669"/>
    <property type="project" value="InterPro"/>
</dbReference>
<dbReference type="InterPro" id="IPR001548">
    <property type="entry name" value="Peptidase_M2"/>
</dbReference>
<accession>A0A2T6BTC6</accession>
<dbReference type="SUPFAM" id="SSF55486">
    <property type="entry name" value="Metalloproteases ('zincins'), catalytic domain"/>
    <property type="match status" value="1"/>
</dbReference>
<dbReference type="Pfam" id="PF01401">
    <property type="entry name" value="Peptidase_M2"/>
    <property type="match status" value="2"/>
</dbReference>
<dbReference type="Gene3D" id="1.10.1370.30">
    <property type="match status" value="1"/>
</dbReference>
<keyword evidence="1" id="KW-0732">Signal</keyword>
<comment type="caution">
    <text evidence="5">The sequence shown here is derived from an EMBL/GenBank/DDBJ whole genome shotgun (WGS) entry which is preliminary data.</text>
</comment>
<proteinExistence type="predicted"/>
<dbReference type="PANTHER" id="PTHR34217">
    <property type="entry name" value="METAL-DEPENDENT CARBOXYPEPTIDASE"/>
    <property type="match status" value="1"/>
</dbReference>
<reference evidence="5 6" key="1">
    <citation type="submission" date="2018-04" db="EMBL/GenBank/DDBJ databases">
        <title>Genomic Encyclopedia of Archaeal and Bacterial Type Strains, Phase II (KMG-II): from individual species to whole genera.</title>
        <authorList>
            <person name="Goeker M."/>
        </authorList>
    </citation>
    <scope>NUCLEOTIDE SEQUENCE [LARGE SCALE GENOMIC DNA]</scope>
    <source>
        <strain evidence="5 6">DSM 45787</strain>
    </source>
</reference>
<keyword evidence="2" id="KW-1015">Disulfide bond</keyword>